<organism evidence="1 2">
    <name type="scientific">Trichonephila clavipes</name>
    <name type="common">Golden silk orbweaver</name>
    <name type="synonym">Nephila clavipes</name>
    <dbReference type="NCBI Taxonomy" id="2585209"/>
    <lineage>
        <taxon>Eukaryota</taxon>
        <taxon>Metazoa</taxon>
        <taxon>Ecdysozoa</taxon>
        <taxon>Arthropoda</taxon>
        <taxon>Chelicerata</taxon>
        <taxon>Arachnida</taxon>
        <taxon>Araneae</taxon>
        <taxon>Araneomorphae</taxon>
        <taxon>Entelegynae</taxon>
        <taxon>Araneoidea</taxon>
        <taxon>Nephilidae</taxon>
        <taxon>Trichonephila</taxon>
    </lineage>
</organism>
<sequence length="110" mass="12771">MYCKWWTEISTWVLAVATEKCGTTIHRLPQIEALLLFHVQRMYLIQPDDHRLCSGFLTEVWYTCISSVPCCSVTSSPLRVFITHNAHMWTLNSPHSARPRAAYQRFTVDV</sequence>
<gene>
    <name evidence="1" type="ORF">TNCV_3167131</name>
</gene>
<name>A0A8X6RKA4_TRICX</name>
<protein>
    <submittedName>
        <fullName evidence="1">Uncharacterized protein</fullName>
    </submittedName>
</protein>
<dbReference type="Proteomes" id="UP000887159">
    <property type="component" value="Unassembled WGS sequence"/>
</dbReference>
<dbReference type="EMBL" id="BMAU01021105">
    <property type="protein sequence ID" value="GFX90882.1"/>
    <property type="molecule type" value="Genomic_DNA"/>
</dbReference>
<reference evidence="1" key="1">
    <citation type="submission" date="2020-08" db="EMBL/GenBank/DDBJ databases">
        <title>Multicomponent nature underlies the extraordinary mechanical properties of spider dragline silk.</title>
        <authorList>
            <person name="Kono N."/>
            <person name="Nakamura H."/>
            <person name="Mori M."/>
            <person name="Yoshida Y."/>
            <person name="Ohtoshi R."/>
            <person name="Malay A.D."/>
            <person name="Moran D.A.P."/>
            <person name="Tomita M."/>
            <person name="Numata K."/>
            <person name="Arakawa K."/>
        </authorList>
    </citation>
    <scope>NUCLEOTIDE SEQUENCE</scope>
</reference>
<comment type="caution">
    <text evidence="1">The sequence shown here is derived from an EMBL/GenBank/DDBJ whole genome shotgun (WGS) entry which is preliminary data.</text>
</comment>
<keyword evidence="2" id="KW-1185">Reference proteome</keyword>
<accession>A0A8X6RKA4</accession>
<dbReference type="AlphaFoldDB" id="A0A8X6RKA4"/>
<proteinExistence type="predicted"/>
<evidence type="ECO:0000313" key="2">
    <source>
        <dbReference type="Proteomes" id="UP000887159"/>
    </source>
</evidence>
<evidence type="ECO:0000313" key="1">
    <source>
        <dbReference type="EMBL" id="GFX90882.1"/>
    </source>
</evidence>